<evidence type="ECO:0000256" key="9">
    <source>
        <dbReference type="ARBA" id="ARBA00023134"/>
    </source>
</evidence>
<dbReference type="Gene3D" id="3.40.50.300">
    <property type="entry name" value="P-loop containing nucleotide triphosphate hydrolases"/>
    <property type="match status" value="1"/>
</dbReference>
<dbReference type="InterPro" id="IPR020859">
    <property type="entry name" value="ROC"/>
</dbReference>
<evidence type="ECO:0000256" key="11">
    <source>
        <dbReference type="ARBA" id="ARBA00048679"/>
    </source>
</evidence>
<dbReference type="PRINTS" id="PR00449">
    <property type="entry name" value="RASTRNSFRMNG"/>
</dbReference>
<evidence type="ECO:0000313" key="16">
    <source>
        <dbReference type="Proteomes" id="UP000003922"/>
    </source>
</evidence>
<dbReference type="FunFam" id="3.80.10.10:FF:000307">
    <property type="entry name" value="Leucine-rich repeats and death domain-containing 1"/>
    <property type="match status" value="1"/>
</dbReference>
<dbReference type="Pfam" id="PF08477">
    <property type="entry name" value="Roc"/>
    <property type="match status" value="1"/>
</dbReference>
<dbReference type="AlphaFoldDB" id="Q4BXS5"/>
<evidence type="ECO:0000259" key="14">
    <source>
        <dbReference type="PROSITE" id="PS51424"/>
    </source>
</evidence>
<protein>
    <recommendedName>
        <fullName evidence="1">non-specific serine/threonine protein kinase</fullName>
        <ecNumber evidence="1">2.7.11.1</ecNumber>
    </recommendedName>
</protein>
<keyword evidence="13" id="KW-0472">Membrane</keyword>
<dbReference type="KEGG" id="cwa:CwatDRAFT_1311"/>
<evidence type="ECO:0000256" key="6">
    <source>
        <dbReference type="ARBA" id="ARBA00022741"/>
    </source>
</evidence>
<dbReference type="InterPro" id="IPR032675">
    <property type="entry name" value="LRR_dom_sf"/>
</dbReference>
<dbReference type="InterPro" id="IPR032171">
    <property type="entry name" value="COR-A"/>
</dbReference>
<dbReference type="RefSeq" id="WP_007307526.1">
    <property type="nucleotide sequence ID" value="NZ_AADV02000122.1"/>
</dbReference>
<keyword evidence="6" id="KW-0547">Nucleotide-binding</keyword>
<evidence type="ECO:0000256" key="12">
    <source>
        <dbReference type="SAM" id="MobiDB-lite"/>
    </source>
</evidence>
<keyword evidence="8" id="KW-0067">ATP-binding</keyword>
<dbReference type="SMART" id="SM00364">
    <property type="entry name" value="LRR_BAC"/>
    <property type="match status" value="4"/>
</dbReference>
<comment type="catalytic activity">
    <reaction evidence="11">
        <text>L-seryl-[protein] + ATP = O-phospho-L-seryl-[protein] + ADP + H(+)</text>
        <dbReference type="Rhea" id="RHEA:17989"/>
        <dbReference type="Rhea" id="RHEA-COMP:9863"/>
        <dbReference type="Rhea" id="RHEA-COMP:11604"/>
        <dbReference type="ChEBI" id="CHEBI:15378"/>
        <dbReference type="ChEBI" id="CHEBI:29999"/>
        <dbReference type="ChEBI" id="CHEBI:30616"/>
        <dbReference type="ChEBI" id="CHEBI:83421"/>
        <dbReference type="ChEBI" id="CHEBI:456216"/>
        <dbReference type="EC" id="2.7.11.1"/>
    </reaction>
</comment>
<proteinExistence type="predicted"/>
<dbReference type="GO" id="GO:0005737">
    <property type="term" value="C:cytoplasm"/>
    <property type="evidence" value="ECO:0007669"/>
    <property type="project" value="TreeGrafter"/>
</dbReference>
<dbReference type="InterPro" id="IPR050216">
    <property type="entry name" value="LRR_domain-containing"/>
</dbReference>
<dbReference type="Gene3D" id="3.80.10.10">
    <property type="entry name" value="Ribonuclease Inhibitor"/>
    <property type="match status" value="1"/>
</dbReference>
<dbReference type="Gene3D" id="1.10.10.2200">
    <property type="match status" value="1"/>
</dbReference>
<dbReference type="GO" id="GO:0004674">
    <property type="term" value="F:protein serine/threonine kinase activity"/>
    <property type="evidence" value="ECO:0007669"/>
    <property type="project" value="UniProtKB-KW"/>
</dbReference>
<dbReference type="Pfam" id="PF25497">
    <property type="entry name" value="COR-B"/>
    <property type="match status" value="1"/>
</dbReference>
<keyword evidence="3" id="KW-0433">Leucine-rich repeat</keyword>
<dbReference type="InterPro" id="IPR001611">
    <property type="entry name" value="Leu-rich_rpt"/>
</dbReference>
<evidence type="ECO:0000256" key="4">
    <source>
        <dbReference type="ARBA" id="ARBA00022679"/>
    </source>
</evidence>
<dbReference type="PROSITE" id="PS51450">
    <property type="entry name" value="LRR"/>
    <property type="match status" value="4"/>
</dbReference>
<keyword evidence="7" id="KW-0418">Kinase</keyword>
<name>Q4BXS5_CROWT</name>
<accession>Q4BXS5</accession>
<dbReference type="SUPFAM" id="SSF52058">
    <property type="entry name" value="L domain-like"/>
    <property type="match status" value="1"/>
</dbReference>
<dbReference type="PROSITE" id="PS51424">
    <property type="entry name" value="ROC"/>
    <property type="match status" value="1"/>
</dbReference>
<feature type="region of interest" description="Disordered" evidence="12">
    <location>
        <begin position="765"/>
        <end position="795"/>
    </location>
</feature>
<organism evidence="15 16">
    <name type="scientific">Crocosphaera watsonii WH 8501</name>
    <dbReference type="NCBI Taxonomy" id="165597"/>
    <lineage>
        <taxon>Bacteria</taxon>
        <taxon>Bacillati</taxon>
        <taxon>Cyanobacteriota</taxon>
        <taxon>Cyanophyceae</taxon>
        <taxon>Oscillatoriophycideae</taxon>
        <taxon>Chroococcales</taxon>
        <taxon>Aphanothecaceae</taxon>
        <taxon>Crocosphaera</taxon>
    </lineage>
</organism>
<dbReference type="InterPro" id="IPR027417">
    <property type="entry name" value="P-loop_NTPase"/>
</dbReference>
<dbReference type="Proteomes" id="UP000003922">
    <property type="component" value="Unassembled WGS sequence"/>
</dbReference>
<evidence type="ECO:0000256" key="13">
    <source>
        <dbReference type="SAM" id="Phobius"/>
    </source>
</evidence>
<comment type="catalytic activity">
    <reaction evidence="10">
        <text>L-threonyl-[protein] + ATP = O-phospho-L-threonyl-[protein] + ADP + H(+)</text>
        <dbReference type="Rhea" id="RHEA:46608"/>
        <dbReference type="Rhea" id="RHEA-COMP:11060"/>
        <dbReference type="Rhea" id="RHEA-COMP:11605"/>
        <dbReference type="ChEBI" id="CHEBI:15378"/>
        <dbReference type="ChEBI" id="CHEBI:30013"/>
        <dbReference type="ChEBI" id="CHEBI:30616"/>
        <dbReference type="ChEBI" id="CHEBI:61977"/>
        <dbReference type="ChEBI" id="CHEBI:456216"/>
        <dbReference type="EC" id="2.7.11.1"/>
    </reaction>
</comment>
<evidence type="ECO:0000256" key="3">
    <source>
        <dbReference type="ARBA" id="ARBA00022614"/>
    </source>
</evidence>
<evidence type="ECO:0000256" key="8">
    <source>
        <dbReference type="ARBA" id="ARBA00022840"/>
    </source>
</evidence>
<evidence type="ECO:0000256" key="2">
    <source>
        <dbReference type="ARBA" id="ARBA00022527"/>
    </source>
</evidence>
<keyword evidence="5" id="KW-0677">Repeat</keyword>
<keyword evidence="13" id="KW-1133">Transmembrane helix</keyword>
<reference evidence="15" key="2">
    <citation type="submission" date="2005-06" db="EMBL/GenBank/DDBJ databases">
        <title>Sequencing of the draft genome and assembly of Crocosphaera watsonii WH 8501.</title>
        <authorList>
            <consortium name="US DOE Joint Genome Institute (JGI-PGF)"/>
            <person name="Copeland A."/>
            <person name="Lucas S."/>
            <person name="Lapidus A."/>
            <person name="Barry K."/>
            <person name="Detter C."/>
            <person name="Glavina T."/>
            <person name="Hammon N."/>
            <person name="Israni S."/>
            <person name="Pitluck S."/>
            <person name="Richardson P."/>
        </authorList>
    </citation>
    <scope>NUCLEOTIDE SEQUENCE [LARGE SCALE GENOMIC DNA]</scope>
    <source>
        <strain evidence="15">WH 8501</strain>
    </source>
</reference>
<keyword evidence="16" id="KW-1185">Reference proteome</keyword>
<dbReference type="InterPro" id="IPR055414">
    <property type="entry name" value="LRR_R13L4/SHOC2-like"/>
</dbReference>
<dbReference type="Pfam" id="PF00560">
    <property type="entry name" value="LRR_1"/>
    <property type="match status" value="2"/>
</dbReference>
<dbReference type="Pfam" id="PF23598">
    <property type="entry name" value="LRR_14"/>
    <property type="match status" value="1"/>
</dbReference>
<dbReference type="EC" id="2.7.11.1" evidence="1"/>
<dbReference type="PANTHER" id="PTHR48051:SF1">
    <property type="entry name" value="RAS SUPPRESSOR PROTEIN 1"/>
    <property type="match status" value="1"/>
</dbReference>
<dbReference type="SUPFAM" id="SSF52540">
    <property type="entry name" value="P-loop containing nucleoside triphosphate hydrolases"/>
    <property type="match status" value="1"/>
</dbReference>
<sequence length="795" mass="91370">MDKQELLKIIEKARGEEWEELDLAGNELTELPPEIGSLVKLKRLILGKWDSKKVELIGNNISFLPKEIGQLTALQQLYLSGNQLTEIPAEIGQLTSLQQLYLSGNQLTEMPAVIGQLTALQILNLSRNKLKEIPAEIGQLTSLQILNLGLNELREIPVVIRQLTSLQELNLIRNPLVNPPIEVANQGIQAIRNYFRQIEKGKDTLFEAKLIIVGEGGVGKTTLARRINNPKCPLPEEKESTQGIDIQQWNFVMEGQEKDFRVNIWDFGGQEIYHATHQFFLTKRSVYAVVADNRQESPNLPYWLEIVELLSNKSPVLLIKNEKKDQKVQINEKELRARFENIKESLPTNFAADNRGLTDIINNLKFQLQQLPHVGTTLPKTWINIRNELERLFKEERKNYISLNEYYKICEDMKVTDRTFQLEISQFLHDIGVILHFQDDPISTLYNTVILNPEWGTDAVYKVLDEPTVINQLGRFNNTDLGNIWNEAKYETMQPQLLELMLKFKLCYELPKEKNTYIAPQLLTKEPPEYEFNTTQNLQLKYEYEFLPKAIIIQFIVEMSRLIDESKVWQKGVVLKRESNGQITYAEIVESYNRREINIRLDGEDKREFLGIITNKLEEIHESYNQLQVKALISCNCEVCKDSQKPYLHSLPVLKNFLNKNKTEAQCQKSGILVPIWNLIGEIIGEDIYKRITSERERITNQTNNFFNDSPSTESPNPPESPQPTPLHPIERRNLQVGIIVSILTLIVTFCGLVFTNIWNPFKPSNNNNQNQQTKPSLTPSPTPSPSPSPSPSQP</sequence>
<feature type="compositionally biased region" description="Pro residues" evidence="12">
    <location>
        <begin position="716"/>
        <end position="727"/>
    </location>
</feature>
<dbReference type="GO" id="GO:0005524">
    <property type="term" value="F:ATP binding"/>
    <property type="evidence" value="ECO:0007669"/>
    <property type="project" value="UniProtKB-KW"/>
</dbReference>
<dbReference type="InterPro" id="IPR036388">
    <property type="entry name" value="WH-like_DNA-bd_sf"/>
</dbReference>
<dbReference type="PANTHER" id="PTHR48051">
    <property type="match status" value="1"/>
</dbReference>
<evidence type="ECO:0000313" key="15">
    <source>
        <dbReference type="EMBL" id="EAM48711.1"/>
    </source>
</evidence>
<feature type="region of interest" description="Disordered" evidence="12">
    <location>
        <begin position="703"/>
        <end position="729"/>
    </location>
</feature>
<dbReference type="OrthoDB" id="459949at2"/>
<dbReference type="InterPro" id="IPR057263">
    <property type="entry name" value="COR-B"/>
</dbReference>
<feature type="domain" description="Roc" evidence="14">
    <location>
        <begin position="201"/>
        <end position="396"/>
    </location>
</feature>
<evidence type="ECO:0000256" key="5">
    <source>
        <dbReference type="ARBA" id="ARBA00022737"/>
    </source>
</evidence>
<keyword evidence="4" id="KW-0808">Transferase</keyword>
<evidence type="ECO:0000256" key="10">
    <source>
        <dbReference type="ARBA" id="ARBA00047899"/>
    </source>
</evidence>
<keyword evidence="9" id="KW-0342">GTP-binding</keyword>
<feature type="compositionally biased region" description="Low complexity" evidence="12">
    <location>
        <begin position="766"/>
        <end position="778"/>
    </location>
</feature>
<dbReference type="SMART" id="SM00369">
    <property type="entry name" value="LRR_TYP"/>
    <property type="match status" value="6"/>
</dbReference>
<dbReference type="Pfam" id="PF16095">
    <property type="entry name" value="COR-A"/>
    <property type="match status" value="1"/>
</dbReference>
<comment type="caution">
    <text evidence="15">The sequence shown here is derived from an EMBL/GenBank/DDBJ whole genome shotgun (WGS) entry which is preliminary data.</text>
</comment>
<dbReference type="Gene3D" id="3.30.310.200">
    <property type="match status" value="1"/>
</dbReference>
<dbReference type="EMBL" id="AADV02000122">
    <property type="protein sequence ID" value="EAM48711.1"/>
    <property type="molecule type" value="Genomic_DNA"/>
</dbReference>
<dbReference type="InterPro" id="IPR003591">
    <property type="entry name" value="Leu-rich_rpt_typical-subtyp"/>
</dbReference>
<gene>
    <name evidence="15" type="ORF">CwatDRAFT_1311</name>
</gene>
<evidence type="ECO:0000256" key="7">
    <source>
        <dbReference type="ARBA" id="ARBA00022777"/>
    </source>
</evidence>
<feature type="compositionally biased region" description="Pro residues" evidence="12">
    <location>
        <begin position="779"/>
        <end position="795"/>
    </location>
</feature>
<keyword evidence="2" id="KW-0723">Serine/threonine-protein kinase</keyword>
<keyword evidence="13" id="KW-0812">Transmembrane</keyword>
<evidence type="ECO:0000256" key="1">
    <source>
        <dbReference type="ARBA" id="ARBA00012513"/>
    </source>
</evidence>
<reference evidence="15" key="3">
    <citation type="submission" date="2016-12" db="EMBL/GenBank/DDBJ databases">
        <title>Annotation of the draft genome assembly of Crocosphaera watsonii WH 8501.</title>
        <authorList>
            <consortium name="US DOE Joint Genome Institute (JGI-ORNL)"/>
            <person name="Larimer F."/>
            <person name="Land M."/>
        </authorList>
    </citation>
    <scope>NUCLEOTIDE SEQUENCE</scope>
    <source>
        <strain evidence="15">WH 8501</strain>
    </source>
</reference>
<dbReference type="Gene3D" id="1.10.10.10">
    <property type="entry name" value="Winged helix-like DNA-binding domain superfamily/Winged helix DNA-binding domain"/>
    <property type="match status" value="1"/>
</dbReference>
<feature type="transmembrane region" description="Helical" evidence="13">
    <location>
        <begin position="737"/>
        <end position="759"/>
    </location>
</feature>
<reference evidence="15" key="1">
    <citation type="submission" date="2004-02" db="EMBL/GenBank/DDBJ databases">
        <authorList>
            <consortium name="DOE Joint Genome Institute"/>
        </authorList>
    </citation>
    <scope>NUCLEOTIDE SEQUENCE [LARGE SCALE GENOMIC DNA]</scope>
    <source>
        <strain evidence="15">WH 8501</strain>
    </source>
</reference>